<dbReference type="CDD" id="cd00093">
    <property type="entry name" value="HTH_XRE"/>
    <property type="match status" value="1"/>
</dbReference>
<dbReference type="RefSeq" id="WP_074829725.1">
    <property type="nucleotide sequence ID" value="NZ_FOEV01000018.1"/>
</dbReference>
<reference evidence="2 3" key="1">
    <citation type="submission" date="2016-10" db="EMBL/GenBank/DDBJ databases">
        <authorList>
            <person name="Varghese N."/>
            <person name="Submissions S."/>
        </authorList>
    </citation>
    <scope>NUCLEOTIDE SEQUENCE [LARGE SCALE GENOMIC DNA]</scope>
    <source>
        <strain evidence="2 3">LMG 21974</strain>
    </source>
</reference>
<dbReference type="AlphaFoldDB" id="A0A9X8MH53"/>
<protein>
    <submittedName>
        <fullName evidence="2">Helix-turn-helix</fullName>
    </submittedName>
</protein>
<proteinExistence type="predicted"/>
<sequence>MDTGTVEIDIQVNLQQIGPRITAARRAAGLNQIHVAVAVGQKNPTQVSLWESGERLPKMEDMIAMSKLFAVPLDYLVGLSDDPLADPTENNQAFLMRMIATSIADAHKSWADGLSEQVAITLQGQSQDRSDIQKMAVILKDFCKAFARIKELNPGFVDDMRGSDNVQTAVNRMTEVITQADERIARERKRCEIIDKELGLATGDYDRRMRTSVTQNVRQMVLEMPTLDFA</sequence>
<name>A0A9X8MH53_9PSED</name>
<dbReference type="SUPFAM" id="SSF47413">
    <property type="entry name" value="lambda repressor-like DNA-binding domains"/>
    <property type="match status" value="1"/>
</dbReference>
<dbReference type="Pfam" id="PF01381">
    <property type="entry name" value="HTH_3"/>
    <property type="match status" value="1"/>
</dbReference>
<dbReference type="Proteomes" id="UP000183210">
    <property type="component" value="Unassembled WGS sequence"/>
</dbReference>
<accession>A0A9X8MH53</accession>
<evidence type="ECO:0000313" key="2">
    <source>
        <dbReference type="EMBL" id="SER37196.1"/>
    </source>
</evidence>
<comment type="caution">
    <text evidence="2">The sequence shown here is derived from an EMBL/GenBank/DDBJ whole genome shotgun (WGS) entry which is preliminary data.</text>
</comment>
<dbReference type="GO" id="GO:0003677">
    <property type="term" value="F:DNA binding"/>
    <property type="evidence" value="ECO:0007669"/>
    <property type="project" value="InterPro"/>
</dbReference>
<gene>
    <name evidence="2" type="ORF">SAMN05216409_11885</name>
</gene>
<evidence type="ECO:0000313" key="3">
    <source>
        <dbReference type="Proteomes" id="UP000183210"/>
    </source>
</evidence>
<organism evidence="2 3">
    <name type="scientific">Pseudomonas lutea</name>
    <dbReference type="NCBI Taxonomy" id="243924"/>
    <lineage>
        <taxon>Bacteria</taxon>
        <taxon>Pseudomonadati</taxon>
        <taxon>Pseudomonadota</taxon>
        <taxon>Gammaproteobacteria</taxon>
        <taxon>Pseudomonadales</taxon>
        <taxon>Pseudomonadaceae</taxon>
        <taxon>Pseudomonas</taxon>
    </lineage>
</organism>
<dbReference type="Gene3D" id="1.10.260.40">
    <property type="entry name" value="lambda repressor-like DNA-binding domains"/>
    <property type="match status" value="1"/>
</dbReference>
<dbReference type="GeneID" id="300268757"/>
<feature type="domain" description="HTH cro/C1-type" evidence="1">
    <location>
        <begin position="21"/>
        <end position="76"/>
    </location>
</feature>
<dbReference type="EMBL" id="FOEV01000018">
    <property type="protein sequence ID" value="SER37196.1"/>
    <property type="molecule type" value="Genomic_DNA"/>
</dbReference>
<dbReference type="InterPro" id="IPR001387">
    <property type="entry name" value="Cro/C1-type_HTH"/>
</dbReference>
<dbReference type="InterPro" id="IPR010982">
    <property type="entry name" value="Lambda_DNA-bd_dom_sf"/>
</dbReference>
<evidence type="ECO:0000259" key="1">
    <source>
        <dbReference type="PROSITE" id="PS50943"/>
    </source>
</evidence>
<dbReference type="SMART" id="SM00530">
    <property type="entry name" value="HTH_XRE"/>
    <property type="match status" value="1"/>
</dbReference>
<dbReference type="PROSITE" id="PS50943">
    <property type="entry name" value="HTH_CROC1"/>
    <property type="match status" value="1"/>
</dbReference>